<dbReference type="RefSeq" id="XP_020903761.1">
    <property type="nucleotide sequence ID" value="XM_021048102.2"/>
</dbReference>
<name>A0A913XFW3_EXADI</name>
<evidence type="ECO:0000313" key="1">
    <source>
        <dbReference type="EnsemblMetazoa" id="XP_020903761.1"/>
    </source>
</evidence>
<dbReference type="AlphaFoldDB" id="A0A913XFW3"/>
<organism evidence="1 2">
    <name type="scientific">Exaiptasia diaphana</name>
    <name type="common">Tropical sea anemone</name>
    <name type="synonym">Aiptasia pulchella</name>
    <dbReference type="NCBI Taxonomy" id="2652724"/>
    <lineage>
        <taxon>Eukaryota</taxon>
        <taxon>Metazoa</taxon>
        <taxon>Cnidaria</taxon>
        <taxon>Anthozoa</taxon>
        <taxon>Hexacorallia</taxon>
        <taxon>Actiniaria</taxon>
        <taxon>Aiptasiidae</taxon>
        <taxon>Exaiptasia</taxon>
    </lineage>
</organism>
<dbReference type="OrthoDB" id="8929563at2759"/>
<dbReference type="Proteomes" id="UP000887567">
    <property type="component" value="Unplaced"/>
</dbReference>
<sequence length="112" mass="12608">MFRSSSAARGQRSNFTRKIFRGIIQGKTLSPSGSYHISLNCETCNTADVVRITKEVANIDAELVLTDSSGFEIVDSVATRGIEYWKTPARKFFVVTRDEYRALMVARNPTRK</sequence>
<protein>
    <submittedName>
        <fullName evidence="1">Uncharacterized protein</fullName>
    </submittedName>
</protein>
<evidence type="ECO:0000313" key="2">
    <source>
        <dbReference type="Proteomes" id="UP000887567"/>
    </source>
</evidence>
<dbReference type="GeneID" id="110242148"/>
<proteinExistence type="predicted"/>
<dbReference type="EnsemblMetazoa" id="XM_021048102.2">
    <property type="protein sequence ID" value="XP_020903761.1"/>
    <property type="gene ID" value="LOC110242148"/>
</dbReference>
<accession>A0A913XFW3</accession>
<dbReference type="OMA" id="AICKCAM"/>
<reference evidence="1" key="1">
    <citation type="submission" date="2022-11" db="UniProtKB">
        <authorList>
            <consortium name="EnsemblMetazoa"/>
        </authorList>
    </citation>
    <scope>IDENTIFICATION</scope>
</reference>
<keyword evidence="2" id="KW-1185">Reference proteome</keyword>
<dbReference type="KEGG" id="epa:110242148"/>